<keyword evidence="3" id="KW-1185">Reference proteome</keyword>
<gene>
    <name evidence="2" type="ORF">ABS766_13605</name>
</gene>
<dbReference type="InterPro" id="IPR007497">
    <property type="entry name" value="SIMPL/DUF541"/>
</dbReference>
<keyword evidence="1" id="KW-0732">Signal</keyword>
<feature type="signal peptide" evidence="1">
    <location>
        <begin position="1"/>
        <end position="18"/>
    </location>
</feature>
<reference evidence="2 3" key="1">
    <citation type="submission" date="2024-06" db="EMBL/GenBank/DDBJ databases">
        <authorList>
            <person name="Kaempfer P."/>
            <person name="Viver T."/>
        </authorList>
    </citation>
    <scope>NUCLEOTIDE SEQUENCE [LARGE SCALE GENOMIC DNA]</scope>
    <source>
        <strain evidence="2 3">ST-119</strain>
    </source>
</reference>
<dbReference type="Proteomes" id="UP001629156">
    <property type="component" value="Unassembled WGS sequence"/>
</dbReference>
<evidence type="ECO:0000313" key="2">
    <source>
        <dbReference type="EMBL" id="MFL9845459.1"/>
    </source>
</evidence>
<dbReference type="Gene3D" id="3.30.110.170">
    <property type="entry name" value="Protein of unknown function (DUF541), domain 1"/>
    <property type="match status" value="1"/>
</dbReference>
<name>A0ABW8YYS3_9FLAO</name>
<dbReference type="RefSeq" id="WP_408085738.1">
    <property type="nucleotide sequence ID" value="NZ_JBELPZ010000016.1"/>
</dbReference>
<proteinExistence type="predicted"/>
<feature type="chain" id="PRO_5047149867" evidence="1">
    <location>
        <begin position="19"/>
        <end position="240"/>
    </location>
</feature>
<comment type="caution">
    <text evidence="2">The sequence shown here is derived from an EMBL/GenBank/DDBJ whole genome shotgun (WGS) entry which is preliminary data.</text>
</comment>
<accession>A0ABW8YYS3</accession>
<evidence type="ECO:0000256" key="1">
    <source>
        <dbReference type="SAM" id="SignalP"/>
    </source>
</evidence>
<dbReference type="Pfam" id="PF04402">
    <property type="entry name" value="SIMPL"/>
    <property type="match status" value="1"/>
</dbReference>
<protein>
    <submittedName>
        <fullName evidence="2">SIMPL domain-containing protein</fullName>
    </submittedName>
</protein>
<evidence type="ECO:0000313" key="3">
    <source>
        <dbReference type="Proteomes" id="UP001629156"/>
    </source>
</evidence>
<organism evidence="2 3">
    <name type="scientific">Flavobacterium rhizosphaerae</name>
    <dbReference type="NCBI Taxonomy" id="3163298"/>
    <lineage>
        <taxon>Bacteria</taxon>
        <taxon>Pseudomonadati</taxon>
        <taxon>Bacteroidota</taxon>
        <taxon>Flavobacteriia</taxon>
        <taxon>Flavobacteriales</taxon>
        <taxon>Flavobacteriaceae</taxon>
        <taxon>Flavobacterium</taxon>
    </lineage>
</organism>
<sequence length="240" mass="26994">MKNISLFLLFLVSLQSFSQSKNYIDVPYLETRAQADTLVTPDRIYITIILNEANTKGRQSTEELEQKMEQELTKLGIDTRNDLTLLDYSSNFRKYFLKVQDILKSKIYSLIVHDAITANKVLEALESAEISNVNIDHVEYSGEEQLLLALKSKAVAKAKEQAMFYTKPLGQSVGRALYISDTDEKAVNPYLSQGAPGSGYNIRIRGASSSVYGNSVPEPINVDFDKIEYRAAVFVVFKLE</sequence>
<dbReference type="EMBL" id="JBELPZ010000016">
    <property type="protein sequence ID" value="MFL9845459.1"/>
    <property type="molecule type" value="Genomic_DNA"/>
</dbReference>